<dbReference type="EMBL" id="JAGSXJ010000002">
    <property type="protein sequence ID" value="KAH6695567.1"/>
    <property type="molecule type" value="Genomic_DNA"/>
</dbReference>
<proteinExistence type="predicted"/>
<evidence type="ECO:0000313" key="1">
    <source>
        <dbReference type="EMBL" id="KAH6695567.1"/>
    </source>
</evidence>
<keyword evidence="2" id="KW-1185">Reference proteome</keyword>
<reference evidence="1" key="1">
    <citation type="journal article" date="2021" name="Nat. Commun.">
        <title>Genetic determinants of endophytism in the Arabidopsis root mycobiome.</title>
        <authorList>
            <person name="Mesny F."/>
            <person name="Miyauchi S."/>
            <person name="Thiergart T."/>
            <person name="Pickel B."/>
            <person name="Atanasova L."/>
            <person name="Karlsson M."/>
            <person name="Huettel B."/>
            <person name="Barry K.W."/>
            <person name="Haridas S."/>
            <person name="Chen C."/>
            <person name="Bauer D."/>
            <person name="Andreopoulos W."/>
            <person name="Pangilinan J."/>
            <person name="LaButti K."/>
            <person name="Riley R."/>
            <person name="Lipzen A."/>
            <person name="Clum A."/>
            <person name="Drula E."/>
            <person name="Henrissat B."/>
            <person name="Kohler A."/>
            <person name="Grigoriev I.V."/>
            <person name="Martin F.M."/>
            <person name="Hacquard S."/>
        </authorList>
    </citation>
    <scope>NUCLEOTIDE SEQUENCE</scope>
    <source>
        <strain evidence="1">MPI-SDFR-AT-0117</strain>
    </source>
</reference>
<name>A0A9P9AFS3_9PEZI</name>
<evidence type="ECO:0000313" key="2">
    <source>
        <dbReference type="Proteomes" id="UP000770015"/>
    </source>
</evidence>
<gene>
    <name evidence="1" type="ORF">F5X68DRAFT_258159</name>
</gene>
<dbReference type="AlphaFoldDB" id="A0A9P9AFS3"/>
<organism evidence="1 2">
    <name type="scientific">Plectosphaerella plurivora</name>
    <dbReference type="NCBI Taxonomy" id="936078"/>
    <lineage>
        <taxon>Eukaryota</taxon>
        <taxon>Fungi</taxon>
        <taxon>Dikarya</taxon>
        <taxon>Ascomycota</taxon>
        <taxon>Pezizomycotina</taxon>
        <taxon>Sordariomycetes</taxon>
        <taxon>Hypocreomycetidae</taxon>
        <taxon>Glomerellales</taxon>
        <taxon>Plectosphaerellaceae</taxon>
        <taxon>Plectosphaerella</taxon>
    </lineage>
</organism>
<dbReference type="Proteomes" id="UP000770015">
    <property type="component" value="Unassembled WGS sequence"/>
</dbReference>
<sequence>MAWKRRPRDPSAMPYSYEEEVRERVREETEGLDLVSLALDNPLDVTNNVTRRCVLLGRTPSLVKEKTMVRNIMNKESRSIGPFVGKGAYPGTYGTFFSTIDCWKLIFCDARFVEDSAHLEREYQAQFLAEEQQTPLERAREAVRTDEEKLARRNAKLMIAALEELTPEELGRLDEKESRKIWGRIAPGAPSWITNINRNQLPWGYVFYKTTQVNELFGDEWYEAKDRFEELDNVVFGIDKSIAMSAGLGSIHSPCDDFINYWREDLVDQTFDDEDLDGPRNNFREYRTTLDANDGILKNTFIVLNSDCVHPNLLTCDELMELLADDEEYLVYWLWACDANWELCPPGQDADEGGYQGRVKVPFACLQAWFYAARCEGVDVKAMWKKAQLHPRKLWVCNTKAMQNWEHESYV</sequence>
<dbReference type="OrthoDB" id="4777915at2759"/>
<comment type="caution">
    <text evidence="1">The sequence shown here is derived from an EMBL/GenBank/DDBJ whole genome shotgun (WGS) entry which is preliminary data.</text>
</comment>
<protein>
    <submittedName>
        <fullName evidence="1">Uncharacterized protein</fullName>
    </submittedName>
</protein>
<accession>A0A9P9AFS3</accession>